<sequence length="374" mass="42608">MRTWKLSRSKIQISEVTGKSRKWVLSSGCVSVAASCFTLVAISLERYFAICYPLKSRRWQTLSHSYKAIGVCWVCALALMTPIAVHHQHIQIGPKTHICREIWPDEDGLKTYTVMINLFLLVLPIFIMTWAYGCVSYTLWIGMKLEKKSEKESQSNNGTANYDSQNGVSIYTNNKNISTSRFGRGNNIYSHRFTNHASANLINNGDPNAISVKSTADPVDSTKRFRRFDVHRAMRQSNTERSRAAKKRVIKMLFIIVLEFFIFWTPVYILATWITFDAAHARQNISATAKSLTHLLSYVSACCNPITYCFMNKNFRQGFLMAFRCTKKRYVYANRSQMSLTSGVTNSTRAPVTPSTVTTYDKIMDSDDISENSF</sequence>
<evidence type="ECO:0000256" key="5">
    <source>
        <dbReference type="ARBA" id="ARBA00023040"/>
    </source>
</evidence>
<evidence type="ECO:0000256" key="3">
    <source>
        <dbReference type="ARBA" id="ARBA00022692"/>
    </source>
</evidence>
<keyword evidence="2" id="KW-1003">Cell membrane</keyword>
<evidence type="ECO:0000256" key="6">
    <source>
        <dbReference type="ARBA" id="ARBA00023136"/>
    </source>
</evidence>
<evidence type="ECO:0000313" key="16">
    <source>
        <dbReference type="EMBL" id="GFN77823.1"/>
    </source>
</evidence>
<dbReference type="Pfam" id="PF00001">
    <property type="entry name" value="7tm_1"/>
    <property type="match status" value="1"/>
</dbReference>
<keyword evidence="8" id="KW-1015">Disulfide bond</keyword>
<evidence type="ECO:0000256" key="1">
    <source>
        <dbReference type="ARBA" id="ARBA00004651"/>
    </source>
</evidence>
<dbReference type="PANTHER" id="PTHR24238">
    <property type="entry name" value="G-PROTEIN COUPLED RECEPTOR"/>
    <property type="match status" value="1"/>
</dbReference>
<evidence type="ECO:0000256" key="14">
    <source>
        <dbReference type="SAM" id="Phobius"/>
    </source>
</evidence>
<evidence type="ECO:0000256" key="11">
    <source>
        <dbReference type="ARBA" id="ARBA00023224"/>
    </source>
</evidence>
<dbReference type="InterPro" id="IPR000276">
    <property type="entry name" value="GPCR_Rhodpsn"/>
</dbReference>
<reference evidence="16 17" key="1">
    <citation type="journal article" date="2021" name="Elife">
        <title>Chloroplast acquisition without the gene transfer in kleptoplastic sea slugs, Plakobranchus ocellatus.</title>
        <authorList>
            <person name="Maeda T."/>
            <person name="Takahashi S."/>
            <person name="Yoshida T."/>
            <person name="Shimamura S."/>
            <person name="Takaki Y."/>
            <person name="Nagai Y."/>
            <person name="Toyoda A."/>
            <person name="Suzuki Y."/>
            <person name="Arimoto A."/>
            <person name="Ishii H."/>
            <person name="Satoh N."/>
            <person name="Nishiyama T."/>
            <person name="Hasebe M."/>
            <person name="Maruyama T."/>
            <person name="Minagawa J."/>
            <person name="Obokata J."/>
            <person name="Shigenobu S."/>
        </authorList>
    </citation>
    <scope>NUCLEOTIDE SEQUENCE [LARGE SCALE GENOMIC DNA]</scope>
</reference>
<evidence type="ECO:0000256" key="4">
    <source>
        <dbReference type="ARBA" id="ARBA00022989"/>
    </source>
</evidence>
<dbReference type="PRINTS" id="PR01822">
    <property type="entry name" value="CCYSTOKININR"/>
</dbReference>
<dbReference type="Gene3D" id="1.20.1070.10">
    <property type="entry name" value="Rhodopsin 7-helix transmembrane proteins"/>
    <property type="match status" value="1"/>
</dbReference>
<evidence type="ECO:0000259" key="15">
    <source>
        <dbReference type="PROSITE" id="PS50262"/>
    </source>
</evidence>
<feature type="domain" description="G-protein coupled receptors family 1 profile" evidence="15">
    <location>
        <begin position="1"/>
        <end position="308"/>
    </location>
</feature>
<dbReference type="PANTHER" id="PTHR24238:SF75">
    <property type="entry name" value="CHOLECYSTOKININ-LIKE RECEPTOR AT 17D1-RELATED"/>
    <property type="match status" value="1"/>
</dbReference>
<evidence type="ECO:0000256" key="12">
    <source>
        <dbReference type="ARBA" id="ARBA00023288"/>
    </source>
</evidence>
<keyword evidence="17" id="KW-1185">Reference proteome</keyword>
<dbReference type="GO" id="GO:0008188">
    <property type="term" value="F:neuropeptide receptor activity"/>
    <property type="evidence" value="ECO:0007669"/>
    <property type="project" value="TreeGrafter"/>
</dbReference>
<dbReference type="EMBL" id="BLXT01000501">
    <property type="protein sequence ID" value="GFN77823.1"/>
    <property type="molecule type" value="Genomic_DNA"/>
</dbReference>
<comment type="similarity">
    <text evidence="13">Belongs to the G-protein coupled receptor 1 family.</text>
</comment>
<dbReference type="PROSITE" id="PS00237">
    <property type="entry name" value="G_PROTEIN_RECEP_F1_1"/>
    <property type="match status" value="1"/>
</dbReference>
<keyword evidence="10" id="KW-0325">Glycoprotein</keyword>
<feature type="transmembrane region" description="Helical" evidence="14">
    <location>
        <begin position="114"/>
        <end position="141"/>
    </location>
</feature>
<evidence type="ECO:0000256" key="8">
    <source>
        <dbReference type="ARBA" id="ARBA00023157"/>
    </source>
</evidence>
<dbReference type="PRINTS" id="PR00237">
    <property type="entry name" value="GPCRRHODOPSN"/>
</dbReference>
<keyword evidence="12" id="KW-0449">Lipoprotein</keyword>
<keyword evidence="5 13" id="KW-0297">G-protein coupled receptor</keyword>
<keyword evidence="3 13" id="KW-0812">Transmembrane</keyword>
<name>A0AAV3Y6D2_9GAST</name>
<feature type="transmembrane region" description="Helical" evidence="14">
    <location>
        <begin position="249"/>
        <end position="271"/>
    </location>
</feature>
<protein>
    <submittedName>
        <fullName evidence="16">Cholecystokinin receptor type a</fullName>
    </submittedName>
</protein>
<keyword evidence="6 14" id="KW-0472">Membrane</keyword>
<proteinExistence type="inferred from homology"/>
<dbReference type="InterPro" id="IPR017452">
    <property type="entry name" value="GPCR_Rhodpsn_7TM"/>
</dbReference>
<evidence type="ECO:0000256" key="7">
    <source>
        <dbReference type="ARBA" id="ARBA00023139"/>
    </source>
</evidence>
<evidence type="ECO:0000256" key="2">
    <source>
        <dbReference type="ARBA" id="ARBA00022475"/>
    </source>
</evidence>
<dbReference type="AlphaFoldDB" id="A0AAV3Y6D2"/>
<evidence type="ECO:0000256" key="10">
    <source>
        <dbReference type="ARBA" id="ARBA00023180"/>
    </source>
</evidence>
<comment type="caution">
    <text evidence="16">The sequence shown here is derived from an EMBL/GenBank/DDBJ whole genome shotgun (WGS) entry which is preliminary data.</text>
</comment>
<keyword evidence="11 13" id="KW-0807">Transducer</keyword>
<dbReference type="GO" id="GO:0005886">
    <property type="term" value="C:plasma membrane"/>
    <property type="evidence" value="ECO:0007669"/>
    <property type="project" value="UniProtKB-SubCell"/>
</dbReference>
<dbReference type="InterPro" id="IPR009126">
    <property type="entry name" value="Cholcskin_rcpt"/>
</dbReference>
<keyword evidence="9 13" id="KW-0675">Receptor</keyword>
<keyword evidence="7" id="KW-0564">Palmitate</keyword>
<feature type="transmembrane region" description="Helical" evidence="14">
    <location>
        <begin position="65"/>
        <end position="85"/>
    </location>
</feature>
<evidence type="ECO:0000256" key="9">
    <source>
        <dbReference type="ARBA" id="ARBA00023170"/>
    </source>
</evidence>
<accession>A0AAV3Y6D2</accession>
<evidence type="ECO:0000256" key="13">
    <source>
        <dbReference type="RuleBase" id="RU000688"/>
    </source>
</evidence>
<dbReference type="PROSITE" id="PS50262">
    <property type="entry name" value="G_PROTEIN_RECEP_F1_2"/>
    <property type="match status" value="1"/>
</dbReference>
<evidence type="ECO:0000313" key="17">
    <source>
        <dbReference type="Proteomes" id="UP000735302"/>
    </source>
</evidence>
<organism evidence="16 17">
    <name type="scientific">Plakobranchus ocellatus</name>
    <dbReference type="NCBI Taxonomy" id="259542"/>
    <lineage>
        <taxon>Eukaryota</taxon>
        <taxon>Metazoa</taxon>
        <taxon>Spiralia</taxon>
        <taxon>Lophotrochozoa</taxon>
        <taxon>Mollusca</taxon>
        <taxon>Gastropoda</taxon>
        <taxon>Heterobranchia</taxon>
        <taxon>Euthyneura</taxon>
        <taxon>Panpulmonata</taxon>
        <taxon>Sacoglossa</taxon>
        <taxon>Placobranchoidea</taxon>
        <taxon>Plakobranchidae</taxon>
        <taxon>Plakobranchus</taxon>
    </lineage>
</organism>
<gene>
    <name evidence="16" type="ORF">PoB_000432900</name>
</gene>
<keyword evidence="4 14" id="KW-1133">Transmembrane helix</keyword>
<dbReference type="SUPFAM" id="SSF81321">
    <property type="entry name" value="Family A G protein-coupled receptor-like"/>
    <property type="match status" value="1"/>
</dbReference>
<dbReference type="Proteomes" id="UP000735302">
    <property type="component" value="Unassembled WGS sequence"/>
</dbReference>
<comment type="subcellular location">
    <subcellularLocation>
        <location evidence="1">Cell membrane</location>
        <topology evidence="1">Multi-pass membrane protein</topology>
    </subcellularLocation>
</comment>